<gene>
    <name evidence="1" type="ORF">QAD02_009952</name>
</gene>
<proteinExistence type="predicted"/>
<protein>
    <submittedName>
        <fullName evidence="1">Uncharacterized protein</fullName>
    </submittedName>
</protein>
<name>A0ACC2NAR3_9HYME</name>
<organism evidence="1 2">
    <name type="scientific">Eretmocerus hayati</name>
    <dbReference type="NCBI Taxonomy" id="131215"/>
    <lineage>
        <taxon>Eukaryota</taxon>
        <taxon>Metazoa</taxon>
        <taxon>Ecdysozoa</taxon>
        <taxon>Arthropoda</taxon>
        <taxon>Hexapoda</taxon>
        <taxon>Insecta</taxon>
        <taxon>Pterygota</taxon>
        <taxon>Neoptera</taxon>
        <taxon>Endopterygota</taxon>
        <taxon>Hymenoptera</taxon>
        <taxon>Apocrita</taxon>
        <taxon>Proctotrupomorpha</taxon>
        <taxon>Chalcidoidea</taxon>
        <taxon>Aphelinidae</taxon>
        <taxon>Aphelininae</taxon>
        <taxon>Eretmocerus</taxon>
    </lineage>
</organism>
<evidence type="ECO:0000313" key="1">
    <source>
        <dbReference type="EMBL" id="KAJ8668289.1"/>
    </source>
</evidence>
<comment type="caution">
    <text evidence="1">The sequence shown here is derived from an EMBL/GenBank/DDBJ whole genome shotgun (WGS) entry which is preliminary data.</text>
</comment>
<reference evidence="1" key="1">
    <citation type="submission" date="2023-04" db="EMBL/GenBank/DDBJ databases">
        <title>A chromosome-level genome assembly of the parasitoid wasp Eretmocerus hayati.</title>
        <authorList>
            <person name="Zhong Y."/>
            <person name="Liu S."/>
            <person name="Liu Y."/>
        </authorList>
    </citation>
    <scope>NUCLEOTIDE SEQUENCE</scope>
    <source>
        <strain evidence="1">ZJU_SS_LIU_2023</strain>
    </source>
</reference>
<sequence length="502" mass="56237">MGQYISGFSPKTMFTPSPTKVSSPPRKKRKVHFELAYQQRCASRRNVIIPESPDPSFKTDSPYCSQSLREVLKPYDSEKAKITIPSITEYNCDSQIEISEVVTTVQTNTSRTISGLDQMDICNPLQGNMRISECSQSNLSDMQMKSPDTSCGTTQNKDDMTPSLCKNSEVLSSPQLFSDASSKDARDFDEQEDSKENYVIPDTPVANVGRRSARKKVQFGSIAEPCTTFDPTKANEYEYMRMDDQNYYDPSAGDCEEPIRSTASYLCMLQDKSQKSQIHAISKNQSQVTCSNPVRRTADYLCTQNLLQHLYSNEDCSAQSLDVIPSKTAQNSLSFVPTNVFPDSKLVLTSLQEADMPPPDFQEKTSSENNDEEINALNCSRGSDDMNFCTSLTLSSHDSSPRALPPNVLLSNYCSEYDRSYISKDLKPNLLGNYCSYKTKNPLVKEFEAIIPKNQSLQEFFDASDESFEEVAFKVQSEVQSFLDIEESEVSITAETLKEEGS</sequence>
<keyword evidence="2" id="KW-1185">Reference proteome</keyword>
<dbReference type="Proteomes" id="UP001239111">
    <property type="component" value="Chromosome 4"/>
</dbReference>
<evidence type="ECO:0000313" key="2">
    <source>
        <dbReference type="Proteomes" id="UP001239111"/>
    </source>
</evidence>
<dbReference type="EMBL" id="CM056744">
    <property type="protein sequence ID" value="KAJ8668289.1"/>
    <property type="molecule type" value="Genomic_DNA"/>
</dbReference>
<accession>A0ACC2NAR3</accession>